<feature type="transmembrane region" description="Helical" evidence="1">
    <location>
        <begin position="168"/>
        <end position="188"/>
    </location>
</feature>
<feature type="domain" description="VanZ-like" evidence="2">
    <location>
        <begin position="49"/>
        <end position="183"/>
    </location>
</feature>
<dbReference type="EMBL" id="BAABKP010000005">
    <property type="protein sequence ID" value="GAA4799603.1"/>
    <property type="molecule type" value="Genomic_DNA"/>
</dbReference>
<dbReference type="Pfam" id="PF04892">
    <property type="entry name" value="VanZ"/>
    <property type="match status" value="1"/>
</dbReference>
<dbReference type="InterPro" id="IPR053150">
    <property type="entry name" value="Teicoplanin_resist-assoc"/>
</dbReference>
<feature type="transmembrane region" description="Helical" evidence="1">
    <location>
        <begin position="130"/>
        <end position="156"/>
    </location>
</feature>
<dbReference type="InterPro" id="IPR006976">
    <property type="entry name" value="VanZ-like"/>
</dbReference>
<evidence type="ECO:0000313" key="4">
    <source>
        <dbReference type="Proteomes" id="UP001500187"/>
    </source>
</evidence>
<feature type="transmembrane region" description="Helical" evidence="1">
    <location>
        <begin position="12"/>
        <end position="33"/>
    </location>
</feature>
<evidence type="ECO:0000259" key="2">
    <source>
        <dbReference type="Pfam" id="PF04892"/>
    </source>
</evidence>
<comment type="caution">
    <text evidence="3">The sequence shown here is derived from an EMBL/GenBank/DDBJ whole genome shotgun (WGS) entry which is preliminary data.</text>
</comment>
<feature type="transmembrane region" description="Helical" evidence="1">
    <location>
        <begin position="40"/>
        <end position="61"/>
    </location>
</feature>
<keyword evidence="4" id="KW-1185">Reference proteome</keyword>
<accession>A0ABP9BUU4</accession>
<gene>
    <name evidence="3" type="ORF">GCM10023352_19380</name>
</gene>
<keyword evidence="1" id="KW-0812">Transmembrane</keyword>
<sequence>MNSWLGFGYDSMVWGLALCAITVPLLGIAQLLFRERLGVYWMIICATLTIYAAGIMVFTLFPLKNQEPFTCSRDPLRTTPFQSFAEVLDMSSSQGFTSILMSSQLLQIVCNVLLFIPLGFLARAVFKRSLLVSTLIAAGLSLAIELTQLTGIWGVYDCAYRIFDVDDLMTNTAGGLLGATLALAWVTARRREERLMPILGAKR</sequence>
<proteinExistence type="predicted"/>
<dbReference type="Proteomes" id="UP001500187">
    <property type="component" value="Unassembled WGS sequence"/>
</dbReference>
<organism evidence="3 4">
    <name type="scientific">Rothia endophytica</name>
    <dbReference type="NCBI Taxonomy" id="1324766"/>
    <lineage>
        <taxon>Bacteria</taxon>
        <taxon>Bacillati</taxon>
        <taxon>Actinomycetota</taxon>
        <taxon>Actinomycetes</taxon>
        <taxon>Micrococcales</taxon>
        <taxon>Micrococcaceae</taxon>
        <taxon>Rothia</taxon>
    </lineage>
</organism>
<dbReference type="PANTHER" id="PTHR36834:SF1">
    <property type="entry name" value="INTEGRAL MEMBRANE PROTEIN"/>
    <property type="match status" value="1"/>
</dbReference>
<feature type="transmembrane region" description="Helical" evidence="1">
    <location>
        <begin position="96"/>
        <end position="118"/>
    </location>
</feature>
<evidence type="ECO:0000313" key="3">
    <source>
        <dbReference type="EMBL" id="GAA4799603.1"/>
    </source>
</evidence>
<dbReference type="RefSeq" id="WP_345447000.1">
    <property type="nucleotide sequence ID" value="NZ_BAABKP010000005.1"/>
</dbReference>
<keyword evidence="1" id="KW-1133">Transmembrane helix</keyword>
<name>A0ABP9BUU4_9MICC</name>
<dbReference type="PANTHER" id="PTHR36834">
    <property type="entry name" value="MEMBRANE PROTEIN-RELATED"/>
    <property type="match status" value="1"/>
</dbReference>
<protein>
    <recommendedName>
        <fullName evidence="2">VanZ-like domain-containing protein</fullName>
    </recommendedName>
</protein>
<keyword evidence="1" id="KW-0472">Membrane</keyword>
<evidence type="ECO:0000256" key="1">
    <source>
        <dbReference type="SAM" id="Phobius"/>
    </source>
</evidence>
<reference evidence="4" key="1">
    <citation type="journal article" date="2019" name="Int. J. Syst. Evol. Microbiol.">
        <title>The Global Catalogue of Microorganisms (GCM) 10K type strain sequencing project: providing services to taxonomists for standard genome sequencing and annotation.</title>
        <authorList>
            <consortium name="The Broad Institute Genomics Platform"/>
            <consortium name="The Broad Institute Genome Sequencing Center for Infectious Disease"/>
            <person name="Wu L."/>
            <person name="Ma J."/>
        </authorList>
    </citation>
    <scope>NUCLEOTIDE SEQUENCE [LARGE SCALE GENOMIC DNA]</scope>
    <source>
        <strain evidence="4">JCM 18541</strain>
    </source>
</reference>